<reference evidence="1 2" key="1">
    <citation type="submission" date="2015-04" db="EMBL/GenBank/DDBJ databases">
        <title>Complete genome sequence of Schizopora paradoxa KUC8140, a cosmopolitan wood degrader in East Asia.</title>
        <authorList>
            <consortium name="DOE Joint Genome Institute"/>
            <person name="Min B."/>
            <person name="Park H."/>
            <person name="Jang Y."/>
            <person name="Kim J.-J."/>
            <person name="Kim K.H."/>
            <person name="Pangilinan J."/>
            <person name="Lipzen A."/>
            <person name="Riley R."/>
            <person name="Grigoriev I.V."/>
            <person name="Spatafora J.W."/>
            <person name="Choi I.-G."/>
        </authorList>
    </citation>
    <scope>NUCLEOTIDE SEQUENCE [LARGE SCALE GENOMIC DNA]</scope>
    <source>
        <strain evidence="1 2">KUC8140</strain>
    </source>
</reference>
<accession>A0A0H2S7B9</accession>
<dbReference type="AlphaFoldDB" id="A0A0H2S7B9"/>
<dbReference type="EMBL" id="KQ085884">
    <property type="protein sequence ID" value="KLO19864.1"/>
    <property type="molecule type" value="Genomic_DNA"/>
</dbReference>
<evidence type="ECO:0000313" key="1">
    <source>
        <dbReference type="EMBL" id="KLO19864.1"/>
    </source>
</evidence>
<evidence type="ECO:0000313" key="2">
    <source>
        <dbReference type="Proteomes" id="UP000053477"/>
    </source>
</evidence>
<organism evidence="1 2">
    <name type="scientific">Schizopora paradoxa</name>
    <dbReference type="NCBI Taxonomy" id="27342"/>
    <lineage>
        <taxon>Eukaryota</taxon>
        <taxon>Fungi</taxon>
        <taxon>Dikarya</taxon>
        <taxon>Basidiomycota</taxon>
        <taxon>Agaricomycotina</taxon>
        <taxon>Agaricomycetes</taxon>
        <taxon>Hymenochaetales</taxon>
        <taxon>Schizoporaceae</taxon>
        <taxon>Schizopora</taxon>
    </lineage>
</organism>
<proteinExistence type="predicted"/>
<keyword evidence="2" id="KW-1185">Reference proteome</keyword>
<gene>
    <name evidence="1" type="ORF">SCHPADRAFT_885111</name>
</gene>
<dbReference type="Proteomes" id="UP000053477">
    <property type="component" value="Unassembled WGS sequence"/>
</dbReference>
<name>A0A0H2S7B9_9AGAM</name>
<sequence length="179" mass="20444">MSERRTWPSQNFEPPWSLAVYGMPLPLLRRQSHQMPLGSDPAVPIQTPLRTLGNGWSPRSRVWQAPRNASRDLAEFGLINFVWPQQLQLSCFYTYAREIDRARGILCVRGGSNFAKSVDDFGGPRKKGDRRPLMQRDAANFAVRLDSRLKCRSLESRRTAKFAALRCIKGLPTKSIDER</sequence>
<protein>
    <submittedName>
        <fullName evidence="1">Uncharacterized protein</fullName>
    </submittedName>
</protein>
<dbReference type="InParanoid" id="A0A0H2S7B9"/>